<evidence type="ECO:0000313" key="3">
    <source>
        <dbReference type="EMBL" id="ORC60890.1"/>
    </source>
</evidence>
<organism evidence="3 4">
    <name type="scientific">Pseudomonas floridensis</name>
    <dbReference type="NCBI Taxonomy" id="1958950"/>
    <lineage>
        <taxon>Bacteria</taxon>
        <taxon>Pseudomonadati</taxon>
        <taxon>Pseudomonadota</taxon>
        <taxon>Gammaproteobacteria</taxon>
        <taxon>Pseudomonadales</taxon>
        <taxon>Pseudomonadaceae</taxon>
        <taxon>Pseudomonas</taxon>
    </lineage>
</organism>
<reference evidence="4" key="1">
    <citation type="submission" date="2017-02" db="EMBL/GenBank/DDBJ databases">
        <title>Pseudomonas floridae sp. nov., a novel pathogenic bacterial species isolated from tomato.</title>
        <authorList>
            <person name="Timilsina S."/>
            <person name="Vallad G.E."/>
            <person name="Jones J.B."/>
        </authorList>
    </citation>
    <scope>NUCLEOTIDE SEQUENCE [LARGE SCALE GENOMIC DNA]</scope>
    <source>
        <strain evidence="4">GEV388</strain>
    </source>
</reference>
<feature type="non-terminal residue" evidence="3">
    <location>
        <position position="144"/>
    </location>
</feature>
<keyword evidence="4" id="KW-1185">Reference proteome</keyword>
<dbReference type="EMBL" id="MUIO01000015">
    <property type="protein sequence ID" value="ORC60890.1"/>
    <property type="molecule type" value="Genomic_DNA"/>
</dbReference>
<proteinExistence type="predicted"/>
<feature type="domain" description="BPP" evidence="2">
    <location>
        <begin position="10"/>
        <end position="144"/>
    </location>
</feature>
<comment type="caution">
    <text evidence="3">The sequence shown here is derived from an EMBL/GenBank/DDBJ whole genome shotgun (WGS) entry which is preliminary data.</text>
</comment>
<sequence>MMNSVLPKTLCLTLLSGLMAAVAQASPPLDLNLARWAENEPFKAQSLAFLPGSDGTQRLAASVKSGLLVLDAQGRQIAQLPGSFQGLDSRVSGSQVLVATLDNARQQAMLTRLDADRHRWSTPVYVPTRDYAVTGLCLYRDDAD</sequence>
<gene>
    <name evidence="3" type="ORF">BZK31_05485</name>
</gene>
<keyword evidence="1" id="KW-0732">Signal</keyword>
<evidence type="ECO:0000313" key="4">
    <source>
        <dbReference type="Proteomes" id="UP000192815"/>
    </source>
</evidence>
<feature type="signal peptide" evidence="1">
    <location>
        <begin position="1"/>
        <end position="25"/>
    </location>
</feature>
<protein>
    <submittedName>
        <fullName evidence="3">3-phytase</fullName>
    </submittedName>
</protein>
<name>A0A1X0NAR2_9PSED</name>
<dbReference type="InterPro" id="IPR003431">
    <property type="entry name" value="B-propeller_Phytase"/>
</dbReference>
<dbReference type="GO" id="GO:0016158">
    <property type="term" value="F:inositol hexakisphosphate 3-phosphatase activity"/>
    <property type="evidence" value="ECO:0007669"/>
    <property type="project" value="InterPro"/>
</dbReference>
<dbReference type="PROSITE" id="PS51662">
    <property type="entry name" value="BP_PHYTASE"/>
    <property type="match status" value="1"/>
</dbReference>
<dbReference type="Proteomes" id="UP000192815">
    <property type="component" value="Unassembled WGS sequence"/>
</dbReference>
<accession>A0A1X0NAR2</accession>
<feature type="chain" id="PRO_5012122892" evidence="1">
    <location>
        <begin position="26"/>
        <end position="144"/>
    </location>
</feature>
<dbReference type="STRING" id="1958950.BZK31_05485"/>
<evidence type="ECO:0000259" key="2">
    <source>
        <dbReference type="PROSITE" id="PS51662"/>
    </source>
</evidence>
<dbReference type="AlphaFoldDB" id="A0A1X0NAR2"/>
<evidence type="ECO:0000256" key="1">
    <source>
        <dbReference type="SAM" id="SignalP"/>
    </source>
</evidence>
<dbReference type="SUPFAM" id="SSF50956">
    <property type="entry name" value="Thermostable phytase (3-phytase)"/>
    <property type="match status" value="1"/>
</dbReference>